<organism evidence="1 2">
    <name type="scientific">Fundidesulfovibrio magnetotacticus</name>
    <dbReference type="NCBI Taxonomy" id="2730080"/>
    <lineage>
        <taxon>Bacteria</taxon>
        <taxon>Pseudomonadati</taxon>
        <taxon>Thermodesulfobacteriota</taxon>
        <taxon>Desulfovibrionia</taxon>
        <taxon>Desulfovibrionales</taxon>
        <taxon>Desulfovibrionaceae</taxon>
        <taxon>Fundidesulfovibrio</taxon>
    </lineage>
</organism>
<evidence type="ECO:0000313" key="1">
    <source>
        <dbReference type="EMBL" id="GFK94515.1"/>
    </source>
</evidence>
<proteinExistence type="predicted"/>
<evidence type="ECO:0000313" key="2">
    <source>
        <dbReference type="Proteomes" id="UP000494245"/>
    </source>
</evidence>
<reference evidence="1 2" key="2">
    <citation type="submission" date="2020-05" db="EMBL/GenBank/DDBJ databases">
        <title>Draft genome sequence of Desulfovibrio sp. strainFSS-1.</title>
        <authorList>
            <person name="Shimoshige H."/>
            <person name="Kobayashi H."/>
            <person name="Maekawa T."/>
        </authorList>
    </citation>
    <scope>NUCLEOTIDE SEQUENCE [LARGE SCALE GENOMIC DNA]</scope>
    <source>
        <strain evidence="1 2">SIID29052-01</strain>
    </source>
</reference>
<protein>
    <submittedName>
        <fullName evidence="1">Uncharacterized protein</fullName>
    </submittedName>
</protein>
<dbReference type="RefSeq" id="WP_173084666.1">
    <property type="nucleotide sequence ID" value="NZ_BLTE01000010.1"/>
</dbReference>
<keyword evidence="2" id="KW-1185">Reference proteome</keyword>
<dbReference type="EMBL" id="BLTE01000010">
    <property type="protein sequence ID" value="GFK94515.1"/>
    <property type="molecule type" value="Genomic_DNA"/>
</dbReference>
<dbReference type="AlphaFoldDB" id="A0A6V8M237"/>
<accession>A0A6V8M237</accession>
<name>A0A6V8M237_9BACT</name>
<dbReference type="Proteomes" id="UP000494245">
    <property type="component" value="Unassembled WGS sequence"/>
</dbReference>
<comment type="caution">
    <text evidence="1">The sequence shown here is derived from an EMBL/GenBank/DDBJ whole genome shotgun (WGS) entry which is preliminary data.</text>
</comment>
<gene>
    <name evidence="1" type="ORF">NNJEOMEG_02361</name>
</gene>
<reference evidence="1 2" key="1">
    <citation type="submission" date="2020-04" db="EMBL/GenBank/DDBJ databases">
        <authorList>
            <consortium name="Desulfovibrio sp. FSS-1 genome sequencing consortium"/>
            <person name="Shimoshige H."/>
            <person name="Kobayashi H."/>
            <person name="Maekawa T."/>
        </authorList>
    </citation>
    <scope>NUCLEOTIDE SEQUENCE [LARGE SCALE GENOMIC DNA]</scope>
    <source>
        <strain evidence="1 2">SIID29052-01</strain>
    </source>
</reference>
<sequence>MTKAQEPLTASPGRPRKGRLARAGDKLRMAFMLLGKTWGSNTAAPNHLFNMKRWGQCGLPKSIKTVKEDIRAGVSFDRVSRYAALLNVTPSMLTDDALAPTDPAFVSAVVAAKPDQAPPTIMLQNIFGGTVNEQFLDYNRPEYVNALFELLKGFYVVYLAKVPFDVGVNKMALAIHTADPYCLRLDARFYLETEPNSLHGELHCWGAFLYGNFHLTEMQSFAVAMLPEPLRNPLIASRKPFHMSGKYLFGSEAFGREPLFALLHMERRAALPGADWAGAFEDFCRENISYQFLFPGDPEHDYALARLRGTGETGLGQDAAAPPGRAPQSA</sequence>